<organism evidence="1 2">
    <name type="scientific">Eumeta variegata</name>
    <name type="common">Bagworm moth</name>
    <name type="synonym">Eumeta japonica</name>
    <dbReference type="NCBI Taxonomy" id="151549"/>
    <lineage>
        <taxon>Eukaryota</taxon>
        <taxon>Metazoa</taxon>
        <taxon>Ecdysozoa</taxon>
        <taxon>Arthropoda</taxon>
        <taxon>Hexapoda</taxon>
        <taxon>Insecta</taxon>
        <taxon>Pterygota</taxon>
        <taxon>Neoptera</taxon>
        <taxon>Endopterygota</taxon>
        <taxon>Lepidoptera</taxon>
        <taxon>Glossata</taxon>
        <taxon>Ditrysia</taxon>
        <taxon>Tineoidea</taxon>
        <taxon>Psychidae</taxon>
        <taxon>Oiketicinae</taxon>
        <taxon>Eumeta</taxon>
    </lineage>
</organism>
<reference evidence="1 2" key="1">
    <citation type="journal article" date="2019" name="Commun. Biol.">
        <title>The bagworm genome reveals a unique fibroin gene that provides high tensile strength.</title>
        <authorList>
            <person name="Kono N."/>
            <person name="Nakamura H."/>
            <person name="Ohtoshi R."/>
            <person name="Tomita M."/>
            <person name="Numata K."/>
            <person name="Arakawa K."/>
        </authorList>
    </citation>
    <scope>NUCLEOTIDE SEQUENCE [LARGE SCALE GENOMIC DNA]</scope>
</reference>
<dbReference type="Proteomes" id="UP000299102">
    <property type="component" value="Unassembled WGS sequence"/>
</dbReference>
<dbReference type="AlphaFoldDB" id="A0A4C1TAB9"/>
<gene>
    <name evidence="1" type="ORF">EVAR_77640_1</name>
</gene>
<sequence length="112" mass="13770">MERSMLGLKIKDKVRNVDIRTRTKVTDILTRIDVQKWRWTGRMLRQPNNKRSKQVTLWQPRVGKRSRGYQVRRWEDDLKQTAGPLWLRVERTHWKELEEAYAKRHTELRDFL</sequence>
<keyword evidence="2" id="KW-1185">Reference proteome</keyword>
<comment type="caution">
    <text evidence="1">The sequence shown here is derived from an EMBL/GenBank/DDBJ whole genome shotgun (WGS) entry which is preliminary data.</text>
</comment>
<evidence type="ECO:0000313" key="2">
    <source>
        <dbReference type="Proteomes" id="UP000299102"/>
    </source>
</evidence>
<protein>
    <submittedName>
        <fullName evidence="1">Uncharacterized protein</fullName>
    </submittedName>
</protein>
<name>A0A4C1TAB9_EUMVA</name>
<dbReference type="EMBL" id="BGZK01000039">
    <property type="protein sequence ID" value="GBP10251.1"/>
    <property type="molecule type" value="Genomic_DNA"/>
</dbReference>
<evidence type="ECO:0000313" key="1">
    <source>
        <dbReference type="EMBL" id="GBP10251.1"/>
    </source>
</evidence>
<accession>A0A4C1TAB9</accession>
<proteinExistence type="predicted"/>
<dbReference type="OrthoDB" id="410104at2759"/>